<reference evidence="1 2" key="1">
    <citation type="submission" date="2021-06" db="EMBL/GenBank/DDBJ databases">
        <title>Caerostris extrusa draft genome.</title>
        <authorList>
            <person name="Kono N."/>
            <person name="Arakawa K."/>
        </authorList>
    </citation>
    <scope>NUCLEOTIDE SEQUENCE [LARGE SCALE GENOMIC DNA]</scope>
</reference>
<evidence type="ECO:0000313" key="2">
    <source>
        <dbReference type="Proteomes" id="UP001054945"/>
    </source>
</evidence>
<protein>
    <submittedName>
        <fullName evidence="1">Uncharacterized protein</fullName>
    </submittedName>
</protein>
<gene>
    <name evidence="1" type="ORF">CEXT_493911</name>
</gene>
<dbReference type="AlphaFoldDB" id="A0AAV4UXW5"/>
<comment type="caution">
    <text evidence="1">The sequence shown here is derived from an EMBL/GenBank/DDBJ whole genome shotgun (WGS) entry which is preliminary data.</text>
</comment>
<dbReference type="Proteomes" id="UP001054945">
    <property type="component" value="Unassembled WGS sequence"/>
</dbReference>
<name>A0AAV4UXW5_CAEEX</name>
<dbReference type="EMBL" id="BPLR01013635">
    <property type="protein sequence ID" value="GIY62566.1"/>
    <property type="molecule type" value="Genomic_DNA"/>
</dbReference>
<keyword evidence="2" id="KW-1185">Reference proteome</keyword>
<organism evidence="1 2">
    <name type="scientific">Caerostris extrusa</name>
    <name type="common">Bark spider</name>
    <name type="synonym">Caerostris bankana</name>
    <dbReference type="NCBI Taxonomy" id="172846"/>
    <lineage>
        <taxon>Eukaryota</taxon>
        <taxon>Metazoa</taxon>
        <taxon>Ecdysozoa</taxon>
        <taxon>Arthropoda</taxon>
        <taxon>Chelicerata</taxon>
        <taxon>Arachnida</taxon>
        <taxon>Araneae</taxon>
        <taxon>Araneomorphae</taxon>
        <taxon>Entelegynae</taxon>
        <taxon>Araneoidea</taxon>
        <taxon>Araneidae</taxon>
        <taxon>Caerostris</taxon>
    </lineage>
</organism>
<evidence type="ECO:0000313" key="1">
    <source>
        <dbReference type="EMBL" id="GIY62566.1"/>
    </source>
</evidence>
<sequence>MIETIAFNISVENSSPRVQRRDCRWVHPDDFIPPAWLRGVDPPVENIFFGP</sequence>
<proteinExistence type="predicted"/>
<accession>A0AAV4UXW5</accession>
<feature type="non-terminal residue" evidence="1">
    <location>
        <position position="51"/>
    </location>
</feature>